<dbReference type="InterPro" id="IPR001387">
    <property type="entry name" value="Cro/C1-type_HTH"/>
</dbReference>
<dbReference type="Pfam" id="PF00717">
    <property type="entry name" value="Peptidase_S24"/>
    <property type="match status" value="1"/>
</dbReference>
<dbReference type="PROSITE" id="PS50943">
    <property type="entry name" value="HTH_CROC1"/>
    <property type="match status" value="1"/>
</dbReference>
<dbReference type="PANTHER" id="PTHR33516:SF2">
    <property type="entry name" value="LEXA REPRESSOR-RELATED"/>
    <property type="match status" value="1"/>
</dbReference>
<name>A0A090ILD4_9GAMM</name>
<dbReference type="InterPro" id="IPR015927">
    <property type="entry name" value="Peptidase_S24_S26A/B/C"/>
</dbReference>
<dbReference type="InterPro" id="IPR039418">
    <property type="entry name" value="LexA-like"/>
</dbReference>
<dbReference type="EMBL" id="LN554846">
    <property type="protein sequence ID" value="CED71571.1"/>
    <property type="molecule type" value="Genomic_DNA"/>
</dbReference>
<dbReference type="Gene3D" id="1.10.260.40">
    <property type="entry name" value="lambda repressor-like DNA-binding domains"/>
    <property type="match status" value="1"/>
</dbReference>
<evidence type="ECO:0000259" key="1">
    <source>
        <dbReference type="PROSITE" id="PS50943"/>
    </source>
</evidence>
<dbReference type="STRING" id="80852.AWOD_I_1497"/>
<accession>A0A090ILD4</accession>
<dbReference type="PATRIC" id="fig|80852.17.peg.1540"/>
<dbReference type="Proteomes" id="UP000032427">
    <property type="component" value="Chromosome 1"/>
</dbReference>
<dbReference type="SUPFAM" id="SSF51306">
    <property type="entry name" value="LexA/Signal peptidase"/>
    <property type="match status" value="1"/>
</dbReference>
<organism evidence="2 3">
    <name type="scientific">Aliivibrio wodanis</name>
    <dbReference type="NCBI Taxonomy" id="80852"/>
    <lineage>
        <taxon>Bacteria</taxon>
        <taxon>Pseudomonadati</taxon>
        <taxon>Pseudomonadota</taxon>
        <taxon>Gammaproteobacteria</taxon>
        <taxon>Vibrionales</taxon>
        <taxon>Vibrionaceae</taxon>
        <taxon>Aliivibrio</taxon>
    </lineage>
</organism>
<dbReference type="OrthoDB" id="9791537at2"/>
<gene>
    <name evidence="2" type="ORF">AWOD_I_1497</name>
</gene>
<dbReference type="InterPro" id="IPR010982">
    <property type="entry name" value="Lambda_DNA-bd_dom_sf"/>
</dbReference>
<dbReference type="Pfam" id="PF01381">
    <property type="entry name" value="HTH_3"/>
    <property type="match status" value="1"/>
</dbReference>
<dbReference type="PANTHER" id="PTHR33516">
    <property type="entry name" value="LEXA REPRESSOR"/>
    <property type="match status" value="1"/>
</dbReference>
<dbReference type="SUPFAM" id="SSF47413">
    <property type="entry name" value="lambda repressor-like DNA-binding domains"/>
    <property type="match status" value="1"/>
</dbReference>
<dbReference type="Gene3D" id="2.10.109.10">
    <property type="entry name" value="Umud Fragment, subunit A"/>
    <property type="match status" value="1"/>
</dbReference>
<feature type="domain" description="HTH cro/C1-type" evidence="1">
    <location>
        <begin position="9"/>
        <end position="63"/>
    </location>
</feature>
<protein>
    <submittedName>
        <fullName evidence="2">Putative phage repressor protein CI</fullName>
    </submittedName>
</protein>
<proteinExistence type="predicted"/>
<dbReference type="AlphaFoldDB" id="A0A090ILD4"/>
<dbReference type="SMART" id="SM00530">
    <property type="entry name" value="HTH_XRE"/>
    <property type="match status" value="1"/>
</dbReference>
<dbReference type="InterPro" id="IPR050077">
    <property type="entry name" value="LexA_repressor"/>
</dbReference>
<keyword evidence="3" id="KW-1185">Reference proteome</keyword>
<dbReference type="CDD" id="cd00093">
    <property type="entry name" value="HTH_XRE"/>
    <property type="match status" value="1"/>
</dbReference>
<evidence type="ECO:0000313" key="2">
    <source>
        <dbReference type="EMBL" id="CED71571.1"/>
    </source>
</evidence>
<dbReference type="HOGENOM" id="CLU_066192_1_3_6"/>
<evidence type="ECO:0000313" key="3">
    <source>
        <dbReference type="Proteomes" id="UP000032427"/>
    </source>
</evidence>
<dbReference type="InterPro" id="IPR036286">
    <property type="entry name" value="LexA/Signal_pep-like_sf"/>
</dbReference>
<dbReference type="KEGG" id="awd:AWOD_I_1497"/>
<sequence length="218" mass="24113">MKMNWTEMVKARLKELSVTQEALAEKIGVTPGGLGHWLNGRRDPSLEIIAKILKELRLDKLILNSDGSLEYPSLENTTPSPELAYKNSFPVISAVQAGAWTEACEPYSLNEVDEFLFTTEKANEHSFWLKVKGDSMTSNSSPSFPEGTAVLVDPCIEPESGKLVIAKLSDVNEATFKRLIIDAGQKYLKPLNPDYPMLPINGNCKIIGVVIDAKMKLF</sequence>
<dbReference type="CDD" id="cd06529">
    <property type="entry name" value="S24_LexA-like"/>
    <property type="match status" value="1"/>
</dbReference>
<dbReference type="GeneID" id="28541055"/>
<reference evidence="3" key="1">
    <citation type="submission" date="2014-09" db="EMBL/GenBank/DDBJ databases">
        <authorList>
            <person name="Hjerde E."/>
        </authorList>
    </citation>
    <scope>NUCLEOTIDE SEQUENCE [LARGE SCALE GENOMIC DNA]</scope>
    <source>
        <strain evidence="3">06/09/139</strain>
    </source>
</reference>
<dbReference type="GO" id="GO:0003677">
    <property type="term" value="F:DNA binding"/>
    <property type="evidence" value="ECO:0007669"/>
    <property type="project" value="InterPro"/>
</dbReference>